<evidence type="ECO:0000256" key="3">
    <source>
        <dbReference type="ARBA" id="ARBA00022448"/>
    </source>
</evidence>
<evidence type="ECO:0000313" key="8">
    <source>
        <dbReference type="EMBL" id="OBY53721.1"/>
    </source>
</evidence>
<dbReference type="InterPro" id="IPR027417">
    <property type="entry name" value="P-loop_NTPase"/>
</dbReference>
<dbReference type="GO" id="GO:0005886">
    <property type="term" value="C:plasma membrane"/>
    <property type="evidence" value="ECO:0007669"/>
    <property type="project" value="UniProtKB-SubCell"/>
</dbReference>
<dbReference type="CDD" id="cd03262">
    <property type="entry name" value="ABC_HisP_GlnQ"/>
    <property type="match status" value="1"/>
</dbReference>
<comment type="caution">
    <text evidence="8">The sequence shown here is derived from an EMBL/GenBank/DDBJ whole genome shotgun (WGS) entry which is preliminary data.</text>
</comment>
<dbReference type="PANTHER" id="PTHR43166:SF15">
    <property type="entry name" value="HISTIDINE TRANSPORT ATP-BINDING PROTEIN HISP"/>
    <property type="match status" value="1"/>
</dbReference>
<dbReference type="InterPro" id="IPR003593">
    <property type="entry name" value="AAA+_ATPase"/>
</dbReference>
<dbReference type="InterPro" id="IPR030679">
    <property type="entry name" value="ABC_ATPase_HisP-typ"/>
</dbReference>
<dbReference type="InterPro" id="IPR003439">
    <property type="entry name" value="ABC_transporter-like_ATP-bd"/>
</dbReference>
<accession>A0AAP7L3X5</accession>
<evidence type="ECO:0000259" key="7">
    <source>
        <dbReference type="PROSITE" id="PS50893"/>
    </source>
</evidence>
<comment type="subcellular location">
    <subcellularLocation>
        <location evidence="1">Cell inner membrane</location>
        <topology evidence="1">Peripheral membrane protein</topology>
    </subcellularLocation>
</comment>
<dbReference type="AlphaFoldDB" id="A0AAP7L3X5"/>
<evidence type="ECO:0000256" key="1">
    <source>
        <dbReference type="ARBA" id="ARBA00004417"/>
    </source>
</evidence>
<dbReference type="PROSITE" id="PS00211">
    <property type="entry name" value="ABC_TRANSPORTER_1"/>
    <property type="match status" value="1"/>
</dbReference>
<evidence type="ECO:0000256" key="2">
    <source>
        <dbReference type="ARBA" id="ARBA00005417"/>
    </source>
</evidence>
<keyword evidence="4" id="KW-0547">Nucleotide-binding</keyword>
<evidence type="ECO:0000256" key="4">
    <source>
        <dbReference type="ARBA" id="ARBA00022741"/>
    </source>
</evidence>
<evidence type="ECO:0000256" key="5">
    <source>
        <dbReference type="ARBA" id="ARBA00022840"/>
    </source>
</evidence>
<dbReference type="EMBL" id="MAQE01000003">
    <property type="protein sequence ID" value="OBY53721.1"/>
    <property type="molecule type" value="Genomic_DNA"/>
</dbReference>
<dbReference type="Proteomes" id="UP000092746">
    <property type="component" value="Unassembled WGS sequence"/>
</dbReference>
<keyword evidence="5 8" id="KW-0067">ATP-binding</keyword>
<dbReference type="FunFam" id="3.40.50.300:FF:000020">
    <property type="entry name" value="Amino acid ABC transporter ATP-binding component"/>
    <property type="match status" value="1"/>
</dbReference>
<comment type="similarity">
    <text evidence="2">Belongs to the ABC transporter superfamily.</text>
</comment>
<gene>
    <name evidence="8" type="ORF">BBB52_02865</name>
</gene>
<dbReference type="InterPro" id="IPR017871">
    <property type="entry name" value="ABC_transporter-like_CS"/>
</dbReference>
<organism evidence="8 9">
    <name type="scientific">Aggregatibacter aphrophilus</name>
    <name type="common">Haemophilus aphrophilus</name>
    <dbReference type="NCBI Taxonomy" id="732"/>
    <lineage>
        <taxon>Bacteria</taxon>
        <taxon>Pseudomonadati</taxon>
        <taxon>Pseudomonadota</taxon>
        <taxon>Gammaproteobacteria</taxon>
        <taxon>Pasteurellales</taxon>
        <taxon>Pasteurellaceae</taxon>
        <taxon>Aggregatibacter</taxon>
    </lineage>
</organism>
<dbReference type="GO" id="GO:0015424">
    <property type="term" value="F:ABC-type amino acid transporter activity"/>
    <property type="evidence" value="ECO:0007669"/>
    <property type="project" value="InterPro"/>
</dbReference>
<dbReference type="InterPro" id="IPR050086">
    <property type="entry name" value="MetN_ABC_transporter-like"/>
</dbReference>
<keyword evidence="3" id="KW-0813">Transport</keyword>
<dbReference type="GO" id="GO:0016887">
    <property type="term" value="F:ATP hydrolysis activity"/>
    <property type="evidence" value="ECO:0007669"/>
    <property type="project" value="InterPro"/>
</dbReference>
<evidence type="ECO:0000313" key="9">
    <source>
        <dbReference type="Proteomes" id="UP000092746"/>
    </source>
</evidence>
<reference evidence="8 9" key="1">
    <citation type="submission" date="2016-06" db="EMBL/GenBank/DDBJ databases">
        <title>Simultaneous identification of Haemophilus influenzae and Haemophilus haemolyticus using TaqMan real-time PCR.</title>
        <authorList>
            <person name="Price E.P."/>
            <person name="Sarovich D.S."/>
            <person name="Harris T."/>
            <person name="Spargo J.C."/>
            <person name="Nosworthy E."/>
            <person name="Beissbarth J."/>
            <person name="Smith-Vaughan H."/>
        </authorList>
    </citation>
    <scope>NUCLEOTIDE SEQUENCE [LARGE SCALE GENOMIC DNA]</scope>
    <source>
        <strain evidence="8 9">ATCC 7901</strain>
    </source>
</reference>
<dbReference type="PIRSF" id="PIRSF039085">
    <property type="entry name" value="ABC_ATPase_HisP"/>
    <property type="match status" value="1"/>
</dbReference>
<dbReference type="PANTHER" id="PTHR43166">
    <property type="entry name" value="AMINO ACID IMPORT ATP-BINDING PROTEIN"/>
    <property type="match status" value="1"/>
</dbReference>
<dbReference type="GO" id="GO:0005524">
    <property type="term" value="F:ATP binding"/>
    <property type="evidence" value="ECO:0007669"/>
    <property type="project" value="UniProtKB-KW"/>
</dbReference>
<dbReference type="Gene3D" id="3.40.50.300">
    <property type="entry name" value="P-loop containing nucleotide triphosphate hydrolases"/>
    <property type="match status" value="1"/>
</dbReference>
<sequence>MLEVRNLYKTFNGNPVLKGVDFDIQKGEVVAILGPSGSGKTTFLRCLNLLEHPELGTLRFCDGSLTLDFSHKISKADELALRRHSSMVFQQYNLFPHRTALENVMEGMIVVQKKSKVEAKQRAMELLTKVGLKDKMHLYPSQLSGGQQQRVGIARALAVQPDIILLDEPTSALDPELVGEVLQTLKLLAQEGWTMIIVTHEMQFARDVADRVILMADGNVVEQNSAHEFFENPQHERTKQFLLQAKIPVCVEYQI</sequence>
<dbReference type="Pfam" id="PF00005">
    <property type="entry name" value="ABC_tran"/>
    <property type="match status" value="1"/>
</dbReference>
<feature type="domain" description="ABC transporter" evidence="7">
    <location>
        <begin position="2"/>
        <end position="242"/>
    </location>
</feature>
<keyword evidence="6" id="KW-0029">Amino-acid transport</keyword>
<dbReference type="SMART" id="SM00382">
    <property type="entry name" value="AAA"/>
    <property type="match status" value="1"/>
</dbReference>
<proteinExistence type="inferred from homology"/>
<dbReference type="RefSeq" id="WP_065294884.1">
    <property type="nucleotide sequence ID" value="NZ_CAUUMV010000010.1"/>
</dbReference>
<dbReference type="SUPFAM" id="SSF52540">
    <property type="entry name" value="P-loop containing nucleoside triphosphate hydrolases"/>
    <property type="match status" value="1"/>
</dbReference>
<protein>
    <submittedName>
        <fullName evidence="8">Polar amino acid ABC transporter ATP-binding protein</fullName>
    </submittedName>
</protein>
<evidence type="ECO:0000256" key="6">
    <source>
        <dbReference type="ARBA" id="ARBA00022970"/>
    </source>
</evidence>
<name>A0AAP7L3X5_AGGAP</name>
<dbReference type="PROSITE" id="PS50893">
    <property type="entry name" value="ABC_TRANSPORTER_2"/>
    <property type="match status" value="1"/>
</dbReference>